<reference evidence="4 5" key="2">
    <citation type="journal article" date="2017" name="Genome Biol. Evol.">
        <title>Trajectories and Drivers of Genome Evolution in Surface-Associated Marine Phaeobacter.</title>
        <authorList>
            <person name="Freese H.M."/>
            <person name="Sikorski J."/>
            <person name="Bunk B."/>
            <person name="Scheuner C."/>
            <person name="Meier-Kolthoff J.P."/>
            <person name="Sproer C."/>
            <person name="Gram L."/>
            <person name="Overmann J."/>
        </authorList>
    </citation>
    <scope>NUCLEOTIDE SEQUENCE [LARGE SCALE GENOMIC DNA]</scope>
    <source>
        <strain evidence="2 5">P66</strain>
        <strain evidence="3 4">P88</strain>
    </source>
</reference>
<dbReference type="EMBL" id="CP010725">
    <property type="protein sequence ID" value="AUQ97983.1"/>
    <property type="molecule type" value="Genomic_DNA"/>
</dbReference>
<dbReference type="Pfam" id="PF06568">
    <property type="entry name" value="YjiS-like"/>
    <property type="match status" value="1"/>
</dbReference>
<reference evidence="3 4" key="1">
    <citation type="journal article" date="2017" name="Front. Microbiol.">
        <title>Phaeobacter piscinae sp. nov., a species of the Roseobacter group and potential aquaculture probiont.</title>
        <authorList>
            <person name="Sonnenschein E.C."/>
            <person name="Phippen C.B.W."/>
            <person name="Nielsen K.F."/>
            <person name="Mateiu R.V."/>
            <person name="Melchiorsen J."/>
            <person name="Gram L."/>
            <person name="Overmann J."/>
            <person name="Freese H.M."/>
        </authorList>
    </citation>
    <scope>NUCLEOTIDE SEQUENCE [LARGE SCALE GENOMIC DNA]</scope>
    <source>
        <strain evidence="3 4">P88</strain>
    </source>
</reference>
<protein>
    <submittedName>
        <fullName evidence="2 3">Small protein</fullName>
    </submittedName>
</protein>
<name>A0A2I7LI08_9RHOB</name>
<evidence type="ECO:0000313" key="2">
    <source>
        <dbReference type="EMBL" id="AUQ95531.1"/>
    </source>
</evidence>
<evidence type="ECO:0000313" key="4">
    <source>
        <dbReference type="Proteomes" id="UP000236447"/>
    </source>
</evidence>
<gene>
    <name evidence="2" type="ORF">PhaeoP66_02774</name>
    <name evidence="3" type="ORF">PhaeoP88_00586</name>
</gene>
<reference evidence="2 5" key="3">
    <citation type="journal article" date="2017" name="Int. J. Syst. Evol. Microbiol.">
        <title>Adaptation of Surface-Associated Bacteria to the Open Ocean: A Genomically Distinct Subpopulation of Phaeobacter gallaeciensis Colonizes Pacific Mesozooplankton.</title>
        <authorList>
            <person name="Freese H.M."/>
            <person name="Methner A."/>
            <person name="Overmann J."/>
        </authorList>
    </citation>
    <scope>NUCLEOTIDE SEQUENCE [LARGE SCALE GENOMIC DNA]</scope>
    <source>
        <strain evidence="2 5">P66</strain>
    </source>
</reference>
<evidence type="ECO:0000313" key="3">
    <source>
        <dbReference type="EMBL" id="AUQ97983.1"/>
    </source>
</evidence>
<dbReference type="EMBL" id="CP010705">
    <property type="protein sequence ID" value="AUQ95531.1"/>
    <property type="molecule type" value="Genomic_DNA"/>
</dbReference>
<dbReference type="AlphaFoldDB" id="A0A2I7LI08"/>
<evidence type="ECO:0000313" key="5">
    <source>
        <dbReference type="Proteomes" id="UP000236536"/>
    </source>
</evidence>
<sequence length="72" mass="7856">MAAFDTTRTTYGTSSLFGRFSAMTASLLAAIVDWNDARATRQTLGQLNDRELADIGLCRADIDRIAEGKPVF</sequence>
<organism evidence="3 4">
    <name type="scientific">Phaeobacter inhibens</name>
    <dbReference type="NCBI Taxonomy" id="221822"/>
    <lineage>
        <taxon>Bacteria</taxon>
        <taxon>Pseudomonadati</taxon>
        <taxon>Pseudomonadota</taxon>
        <taxon>Alphaproteobacteria</taxon>
        <taxon>Rhodobacterales</taxon>
        <taxon>Roseobacteraceae</taxon>
        <taxon>Phaeobacter</taxon>
    </lineage>
</organism>
<feature type="domain" description="YjiS-like" evidence="1">
    <location>
        <begin position="27"/>
        <end position="63"/>
    </location>
</feature>
<dbReference type="GeneID" id="57287415"/>
<evidence type="ECO:0000259" key="1">
    <source>
        <dbReference type="Pfam" id="PF06568"/>
    </source>
</evidence>
<accession>A0A2I7LI08</accession>
<dbReference type="InterPro" id="IPR009506">
    <property type="entry name" value="YjiS-like"/>
</dbReference>
<dbReference type="Proteomes" id="UP000236536">
    <property type="component" value="Chromosome"/>
</dbReference>
<dbReference type="Proteomes" id="UP000236447">
    <property type="component" value="Chromosome"/>
</dbReference>
<keyword evidence="5" id="KW-1185">Reference proteome</keyword>
<dbReference type="RefSeq" id="WP_014873681.1">
    <property type="nucleotide sequence ID" value="NZ_CANLFJ010000003.1"/>
</dbReference>
<proteinExistence type="predicted"/>